<dbReference type="InterPro" id="IPR001138">
    <property type="entry name" value="Zn2Cys6_DnaBD"/>
</dbReference>
<keyword evidence="2" id="KW-0805">Transcription regulation</keyword>
<keyword evidence="5" id="KW-0539">Nucleus</keyword>
<dbReference type="SUPFAM" id="SSF57701">
    <property type="entry name" value="Zn2/Cys6 DNA-binding domain"/>
    <property type="match status" value="1"/>
</dbReference>
<keyword evidence="4" id="KW-0804">Transcription</keyword>
<name>A0A014P7H4_9HYPO</name>
<organism evidence="8 9">
    <name type="scientific">Metarhizium robertsii</name>
    <dbReference type="NCBI Taxonomy" id="568076"/>
    <lineage>
        <taxon>Eukaryota</taxon>
        <taxon>Fungi</taxon>
        <taxon>Dikarya</taxon>
        <taxon>Ascomycota</taxon>
        <taxon>Pezizomycotina</taxon>
        <taxon>Sordariomycetes</taxon>
        <taxon>Hypocreomycetidae</taxon>
        <taxon>Hypocreales</taxon>
        <taxon>Clavicipitaceae</taxon>
        <taxon>Metarhizium</taxon>
    </lineage>
</organism>
<comment type="caution">
    <text evidence="8">The sequence shown here is derived from an EMBL/GenBank/DDBJ whole genome shotgun (WGS) entry which is preliminary data.</text>
</comment>
<dbReference type="GO" id="GO:0008270">
    <property type="term" value="F:zinc ion binding"/>
    <property type="evidence" value="ECO:0007669"/>
    <property type="project" value="InterPro"/>
</dbReference>
<accession>A0A014P7H4</accession>
<dbReference type="InterPro" id="IPR036864">
    <property type="entry name" value="Zn2-C6_fun-type_DNA-bd_sf"/>
</dbReference>
<dbReference type="eggNOG" id="ENOG502T6FV">
    <property type="taxonomic scope" value="Eukaryota"/>
</dbReference>
<dbReference type="GO" id="GO:0005634">
    <property type="term" value="C:nucleus"/>
    <property type="evidence" value="ECO:0007669"/>
    <property type="project" value="UniProtKB-SubCell"/>
</dbReference>
<protein>
    <submittedName>
        <fullName evidence="8">Zn(2)-Cys(6) zinc finger domain protein</fullName>
    </submittedName>
</protein>
<evidence type="ECO:0000256" key="1">
    <source>
        <dbReference type="ARBA" id="ARBA00004123"/>
    </source>
</evidence>
<dbReference type="HOGENOM" id="CLU_026318_0_0_1"/>
<dbReference type="Proteomes" id="UP000030151">
    <property type="component" value="Unassembled WGS sequence"/>
</dbReference>
<evidence type="ECO:0000256" key="4">
    <source>
        <dbReference type="ARBA" id="ARBA00023163"/>
    </source>
</evidence>
<evidence type="ECO:0000256" key="3">
    <source>
        <dbReference type="ARBA" id="ARBA00023125"/>
    </source>
</evidence>
<proteinExistence type="predicted"/>
<keyword evidence="3" id="KW-0238">DNA-binding</keyword>
<gene>
    <name evidence="8" type="ORF">X797_008062</name>
</gene>
<dbReference type="OrthoDB" id="5217604at2759"/>
<evidence type="ECO:0000259" key="7">
    <source>
        <dbReference type="PROSITE" id="PS00463"/>
    </source>
</evidence>
<feature type="region of interest" description="Disordered" evidence="6">
    <location>
        <begin position="88"/>
        <end position="150"/>
    </location>
</feature>
<feature type="domain" description="Zn(2)-C6 fungal-type" evidence="7">
    <location>
        <begin position="20"/>
        <end position="53"/>
    </location>
</feature>
<dbReference type="Gene3D" id="4.10.240.10">
    <property type="entry name" value="Zn(2)-C6 fungal-type DNA-binding domain"/>
    <property type="match status" value="1"/>
</dbReference>
<dbReference type="PROSITE" id="PS00463">
    <property type="entry name" value="ZN2_CY6_FUNGAL_1"/>
    <property type="match status" value="1"/>
</dbReference>
<sequence>MSELSTTRPRAQSPPRRQRACVPCSKAKARCHFQDSNIERHVCDRCEKMGIQCTAKSSKSLRKPRQIRPLNSRVSNLEKQIETLTAALEGQNQGTSATSPTHDLGLANSKPSPAVLTPESPAAQAGEHEGAMNHPCLSQHQRPPRQPASAGALPGPIYGLTWPQSDRILSLFRDKYIQTFPFLVLDERMSASQMYAEKPFLFRVIMLAAAPLPIPRMVKIKRNVLAYLGQHMLVEEERQLDLLQGLLVCISWADLRTLFDEQITNLTYLALGYAHNLGITKIPPSLLQQIGMDDAPEDLRQTKRDLIPAKMHSIEEQRTFLGCYCLLSVNSTLFGRQNPLRSQYVDLCCESLKRAREHPSDMFLEHNVRLVQMGEKISEAFGAANDRERGKPYLFLLDDQSRGFREELDALMQSLDRQQLLDRAAYAHRVPAGEFDDWERFFTLHYNYLLVRLYEPATFLHEIPEEGGAPSTYRAQCLRNCLFAAKAYFDVLFTLPPSQYVYQSITFTEQITFVLVITTRLLLLETSDWDVHFARVTVDFLSVVDRLVQRLEASEAERVRAVGRFVAEMGVDATPAEVAAEGRVADIARKMRWIRTWFEKRADKDGVGASQVPQEWPVEELENRGARAFGMGANGPVWFTGLLSNSAWNFDDLELG</sequence>
<evidence type="ECO:0000256" key="5">
    <source>
        <dbReference type="ARBA" id="ARBA00023242"/>
    </source>
</evidence>
<dbReference type="EMBL" id="JELW01000023">
    <property type="protein sequence ID" value="EXU98825.1"/>
    <property type="molecule type" value="Genomic_DNA"/>
</dbReference>
<dbReference type="PANTHER" id="PTHR31845">
    <property type="entry name" value="FINGER DOMAIN PROTEIN, PUTATIVE-RELATED"/>
    <property type="match status" value="1"/>
</dbReference>
<dbReference type="GO" id="GO:0000981">
    <property type="term" value="F:DNA-binding transcription factor activity, RNA polymerase II-specific"/>
    <property type="evidence" value="ECO:0007669"/>
    <property type="project" value="InterPro"/>
</dbReference>
<dbReference type="CDD" id="cd00067">
    <property type="entry name" value="GAL4"/>
    <property type="match status" value="1"/>
</dbReference>
<evidence type="ECO:0000256" key="2">
    <source>
        <dbReference type="ARBA" id="ARBA00023015"/>
    </source>
</evidence>
<dbReference type="InterPro" id="IPR051089">
    <property type="entry name" value="prtT"/>
</dbReference>
<evidence type="ECO:0000256" key="6">
    <source>
        <dbReference type="SAM" id="MobiDB-lite"/>
    </source>
</evidence>
<evidence type="ECO:0000313" key="9">
    <source>
        <dbReference type="Proteomes" id="UP000030151"/>
    </source>
</evidence>
<reference evidence="8 9" key="1">
    <citation type="submission" date="2014-02" db="EMBL/GenBank/DDBJ databases">
        <title>The genome sequence of the entomopathogenic fungus Metarhizium robertsii ARSEF 2575.</title>
        <authorList>
            <person name="Giuliano Garisto Donzelli B."/>
            <person name="Roe B.A."/>
            <person name="Macmil S.L."/>
            <person name="Krasnoff S.B."/>
            <person name="Gibson D.M."/>
        </authorList>
    </citation>
    <scope>NUCLEOTIDE SEQUENCE [LARGE SCALE GENOMIC DNA]</scope>
    <source>
        <strain evidence="8 9">ARSEF 2575</strain>
    </source>
</reference>
<evidence type="ECO:0000313" key="8">
    <source>
        <dbReference type="EMBL" id="EXU98825.1"/>
    </source>
</evidence>
<dbReference type="AlphaFoldDB" id="A0A014P7H4"/>
<feature type="compositionally biased region" description="Polar residues" evidence="6">
    <location>
        <begin position="90"/>
        <end position="101"/>
    </location>
</feature>
<comment type="subcellular location">
    <subcellularLocation>
        <location evidence="1">Nucleus</location>
    </subcellularLocation>
</comment>
<dbReference type="PANTHER" id="PTHR31845:SF10">
    <property type="entry name" value="ZN(II)2CYS6 TRANSCRIPTION FACTOR (EUROFUNG)"/>
    <property type="match status" value="1"/>
</dbReference>
<dbReference type="CDD" id="cd12148">
    <property type="entry name" value="fungal_TF_MHR"/>
    <property type="match status" value="1"/>
</dbReference>
<dbReference type="GO" id="GO:0000976">
    <property type="term" value="F:transcription cis-regulatory region binding"/>
    <property type="evidence" value="ECO:0007669"/>
    <property type="project" value="TreeGrafter"/>
</dbReference>